<dbReference type="PANTHER" id="PTHR16027:SF6">
    <property type="entry name" value="DILUTE DOMAIN-CONTAINING PROTEIN"/>
    <property type="match status" value="1"/>
</dbReference>
<feature type="signal peptide" evidence="1">
    <location>
        <begin position="1"/>
        <end position="29"/>
    </location>
</feature>
<dbReference type="InterPro" id="IPR052072">
    <property type="entry name" value="Vascular_dev_regulator"/>
</dbReference>
<organism evidence="2 3">
    <name type="scientific">Ensete ventricosum</name>
    <name type="common">Abyssinian banana</name>
    <name type="synonym">Musa ensete</name>
    <dbReference type="NCBI Taxonomy" id="4639"/>
    <lineage>
        <taxon>Eukaryota</taxon>
        <taxon>Viridiplantae</taxon>
        <taxon>Streptophyta</taxon>
        <taxon>Embryophyta</taxon>
        <taxon>Tracheophyta</taxon>
        <taxon>Spermatophyta</taxon>
        <taxon>Magnoliopsida</taxon>
        <taxon>Liliopsida</taxon>
        <taxon>Zingiberales</taxon>
        <taxon>Musaceae</taxon>
        <taxon>Ensete</taxon>
    </lineage>
</organism>
<evidence type="ECO:0000313" key="3">
    <source>
        <dbReference type="Proteomes" id="UP000287651"/>
    </source>
</evidence>
<comment type="caution">
    <text evidence="2">The sequence shown here is derived from an EMBL/GenBank/DDBJ whole genome shotgun (WGS) entry which is preliminary data.</text>
</comment>
<dbReference type="AlphaFoldDB" id="A0A427AGA8"/>
<proteinExistence type="predicted"/>
<keyword evidence="1" id="KW-0732">Signal</keyword>
<evidence type="ECO:0000313" key="2">
    <source>
        <dbReference type="EMBL" id="RRT75236.1"/>
    </source>
</evidence>
<evidence type="ECO:0008006" key="4">
    <source>
        <dbReference type="Google" id="ProtNLM"/>
    </source>
</evidence>
<gene>
    <name evidence="2" type="ORF">B296_00013119</name>
</gene>
<dbReference type="PANTHER" id="PTHR16027">
    <property type="entry name" value="DILUTE DOMAIN-CONTAINING PROTEIN YPR089W"/>
    <property type="match status" value="1"/>
</dbReference>
<dbReference type="Proteomes" id="UP000287651">
    <property type="component" value="Unassembled WGS sequence"/>
</dbReference>
<feature type="chain" id="PRO_5019131851" description="Dilute domain-containing protein" evidence="1">
    <location>
        <begin position="30"/>
        <end position="156"/>
    </location>
</feature>
<accession>A0A427AGA8</accession>
<reference evidence="2 3" key="1">
    <citation type="journal article" date="2014" name="Agronomy (Basel)">
        <title>A Draft Genome Sequence for Ensete ventricosum, the Drought-Tolerant Tree Against Hunger.</title>
        <authorList>
            <person name="Harrison J."/>
            <person name="Moore K.A."/>
            <person name="Paszkiewicz K."/>
            <person name="Jones T."/>
            <person name="Grant M."/>
            <person name="Ambacheew D."/>
            <person name="Muzemil S."/>
            <person name="Studholme D.J."/>
        </authorList>
    </citation>
    <scope>NUCLEOTIDE SEQUENCE [LARGE SCALE GENOMIC DNA]</scope>
</reference>
<protein>
    <recommendedName>
        <fullName evidence="4">Dilute domain-containing protein</fullName>
    </recommendedName>
</protein>
<sequence length="156" mass="18005">MVPHLLHPFSPISSLFLLLSSSLWPPLWSIANEVMSCSFLPVLLFSTLVCYSSFQQHKWYPSLSLTSLAFHLRSVIFQKYRISYDEIVNDLCPVLSVQQLYRICMQYWDDKYNTKSVSADVSSRNSFTVLSNMRVLMTEDSNEAESNAFLLDDNSR</sequence>
<evidence type="ECO:0000256" key="1">
    <source>
        <dbReference type="SAM" id="SignalP"/>
    </source>
</evidence>
<dbReference type="EMBL" id="AMZH03002543">
    <property type="protein sequence ID" value="RRT75236.1"/>
    <property type="molecule type" value="Genomic_DNA"/>
</dbReference>
<name>A0A427AGA8_ENSVE</name>